<evidence type="ECO:0000313" key="3">
    <source>
        <dbReference type="EMBL" id="KAG5458862.1"/>
    </source>
</evidence>
<feature type="region of interest" description="Disordered" evidence="1">
    <location>
        <begin position="1"/>
        <end position="22"/>
    </location>
</feature>
<feature type="transmembrane region" description="Helical" evidence="2">
    <location>
        <begin position="67"/>
        <end position="87"/>
    </location>
</feature>
<keyword evidence="2" id="KW-0472">Membrane</keyword>
<evidence type="ECO:0000256" key="1">
    <source>
        <dbReference type="SAM" id="MobiDB-lite"/>
    </source>
</evidence>
<dbReference type="AlphaFoldDB" id="A0A8H7ZT28"/>
<reference evidence="3 4" key="1">
    <citation type="journal article" name="Sci. Rep.">
        <title>Genome-scale phylogenetic analyses confirm Olpidium as the closest living zoosporic fungus to the non-flagellated, terrestrial fungi.</title>
        <authorList>
            <person name="Chang Y."/>
            <person name="Rochon D."/>
            <person name="Sekimoto S."/>
            <person name="Wang Y."/>
            <person name="Chovatia M."/>
            <person name="Sandor L."/>
            <person name="Salamov A."/>
            <person name="Grigoriev I.V."/>
            <person name="Stajich J.E."/>
            <person name="Spatafora J.W."/>
        </authorList>
    </citation>
    <scope>NUCLEOTIDE SEQUENCE [LARGE SCALE GENOMIC DNA]</scope>
    <source>
        <strain evidence="3">S191</strain>
    </source>
</reference>
<proteinExistence type="predicted"/>
<evidence type="ECO:0000313" key="4">
    <source>
        <dbReference type="Proteomes" id="UP000673691"/>
    </source>
</evidence>
<keyword evidence="4" id="KW-1185">Reference proteome</keyword>
<keyword evidence="2" id="KW-0812">Transmembrane</keyword>
<gene>
    <name evidence="3" type="ORF">BJ554DRAFT_837</name>
</gene>
<comment type="caution">
    <text evidence="3">The sequence shown here is derived from an EMBL/GenBank/DDBJ whole genome shotgun (WGS) entry which is preliminary data.</text>
</comment>
<keyword evidence="2" id="KW-1133">Transmembrane helix</keyword>
<accession>A0A8H7ZT28</accession>
<name>A0A8H7ZT28_9FUNG</name>
<feature type="transmembrane region" description="Helical" evidence="2">
    <location>
        <begin position="93"/>
        <end position="113"/>
    </location>
</feature>
<protein>
    <submittedName>
        <fullName evidence="3">Uncharacterized protein</fullName>
    </submittedName>
</protein>
<dbReference type="EMBL" id="JAEFCI010007791">
    <property type="protein sequence ID" value="KAG5458862.1"/>
    <property type="molecule type" value="Genomic_DNA"/>
</dbReference>
<organism evidence="3 4">
    <name type="scientific">Olpidium bornovanus</name>
    <dbReference type="NCBI Taxonomy" id="278681"/>
    <lineage>
        <taxon>Eukaryota</taxon>
        <taxon>Fungi</taxon>
        <taxon>Fungi incertae sedis</taxon>
        <taxon>Olpidiomycota</taxon>
        <taxon>Olpidiomycotina</taxon>
        <taxon>Olpidiomycetes</taxon>
        <taxon>Olpidiales</taxon>
        <taxon>Olpidiaceae</taxon>
        <taxon>Olpidium</taxon>
    </lineage>
</organism>
<dbReference type="Proteomes" id="UP000673691">
    <property type="component" value="Unassembled WGS sequence"/>
</dbReference>
<sequence length="119" mass="12663">MAASSATDGSDEGARGAKSLAALPQEPDQKTLVENFDYYCLLWKVDPTPKLWAQIPRGTPVTFCERLPLFAAAFAGCIAGGLVLGRYRLGVHPLLAVPLWATSAGSFFGVCSCRNRATS</sequence>
<evidence type="ECO:0000256" key="2">
    <source>
        <dbReference type="SAM" id="Phobius"/>
    </source>
</evidence>